<accession>G8YRL7</accession>
<organism evidence="1 2">
    <name type="scientific">Pichia sorbitophila (strain ATCC MYA-4447 / BCRC 22081 / CBS 7064 / NBRC 10061 / NRRL Y-12695)</name>
    <name type="common">Hybrid yeast</name>
    <dbReference type="NCBI Taxonomy" id="559304"/>
    <lineage>
        <taxon>Eukaryota</taxon>
        <taxon>Fungi</taxon>
        <taxon>Dikarya</taxon>
        <taxon>Ascomycota</taxon>
        <taxon>Saccharomycotina</taxon>
        <taxon>Pichiomycetes</taxon>
        <taxon>Debaryomycetaceae</taxon>
        <taxon>Millerozyma</taxon>
    </lineage>
</organism>
<keyword evidence="2" id="KW-1185">Reference proteome</keyword>
<dbReference type="HOGENOM" id="CLU_963190_0_0_1"/>
<proteinExistence type="predicted"/>
<protein>
    <submittedName>
        <fullName evidence="1">Piso0_000821 protein</fullName>
    </submittedName>
</protein>
<name>G8YRL7_PICSO</name>
<dbReference type="OMA" id="WELLEYD"/>
<dbReference type="InterPro" id="IPR048920">
    <property type="entry name" value="REC102"/>
</dbReference>
<dbReference type="Pfam" id="PF21736">
    <property type="entry name" value="REC102"/>
    <property type="match status" value="1"/>
</dbReference>
<sequence>MKIRSFTFKSEEDFSSIDYDYALADSIYHENQLVIPDSTIQIGVNVYINGIKAGATNCETLVDSLGHALNESELWQELGYSTELFIEPDNYTFVLKLACQAVTPAIGDFLTIRSSHPDDVNFLQQMTWNFYYSKNDARVELQSLVSSMNLMLCSLLIDLESKFPFIFSFYARKLFQLNYKMFSQNITELHTVFPSSNETNLRNAEEDHLERPKTYYLAKLLNTFQAKVRNCYTTLEIIRQCNTTSSRLQSCKRYKRKLENGNAQLSVPVHSMSYNLCLLDLSAVKRNIKNDARDLPIKSKCK</sequence>
<gene>
    <name evidence="1" type="primary">Piso0_000821</name>
    <name evidence="1" type="ORF">GNLVRS01_PISO0C04754g</name>
</gene>
<dbReference type="OrthoDB" id="4026184at2759"/>
<dbReference type="Proteomes" id="UP000005222">
    <property type="component" value="Chromosome C"/>
</dbReference>
<dbReference type="EMBL" id="FO082057">
    <property type="protein sequence ID" value="CCE78204.1"/>
    <property type="molecule type" value="Genomic_DNA"/>
</dbReference>
<reference evidence="1 2" key="1">
    <citation type="journal article" date="2012" name="G3 (Bethesda)">
        <title>Pichia sorbitophila, an interspecies yeast hybrid reveals early steps of genome resolution following polyploidization.</title>
        <authorList>
            <person name="Leh Louis V."/>
            <person name="Despons L."/>
            <person name="Friedrich A."/>
            <person name="Martin T."/>
            <person name="Durrens P."/>
            <person name="Casaregola S."/>
            <person name="Neuveglise C."/>
            <person name="Fairhead C."/>
            <person name="Marck C."/>
            <person name="Cruz J.A."/>
            <person name="Straub M.L."/>
            <person name="Kugler V."/>
            <person name="Sacerdot C."/>
            <person name="Uzunov Z."/>
            <person name="Thierry A."/>
            <person name="Weiss S."/>
            <person name="Bleykasten C."/>
            <person name="De Montigny J."/>
            <person name="Jacques N."/>
            <person name="Jung P."/>
            <person name="Lemaire M."/>
            <person name="Mallet S."/>
            <person name="Morel G."/>
            <person name="Richard G.F."/>
            <person name="Sarkar A."/>
            <person name="Savel G."/>
            <person name="Schacherer J."/>
            <person name="Seret M.L."/>
            <person name="Talla E."/>
            <person name="Samson G."/>
            <person name="Jubin C."/>
            <person name="Poulain J."/>
            <person name="Vacherie B."/>
            <person name="Barbe V."/>
            <person name="Pelletier E."/>
            <person name="Sherman D.J."/>
            <person name="Westhof E."/>
            <person name="Weissenbach J."/>
            <person name="Baret P.V."/>
            <person name="Wincker P."/>
            <person name="Gaillardin C."/>
            <person name="Dujon B."/>
            <person name="Souciet J.L."/>
        </authorList>
    </citation>
    <scope>NUCLEOTIDE SEQUENCE [LARGE SCALE GENOMIC DNA]</scope>
    <source>
        <strain evidence="2">ATCC MYA-4447 / BCRC 22081 / CBS 7064 / NBRC 10061 / NRRL Y-12695</strain>
    </source>
</reference>
<evidence type="ECO:0000313" key="1">
    <source>
        <dbReference type="EMBL" id="CCE78204.1"/>
    </source>
</evidence>
<dbReference type="InParanoid" id="G8YRL7"/>
<evidence type="ECO:0000313" key="2">
    <source>
        <dbReference type="Proteomes" id="UP000005222"/>
    </source>
</evidence>
<dbReference type="AlphaFoldDB" id="G8YRL7"/>